<feature type="region of interest" description="Disordered" evidence="3">
    <location>
        <begin position="1"/>
        <end position="63"/>
    </location>
</feature>
<feature type="region of interest" description="Disordered" evidence="3">
    <location>
        <begin position="460"/>
        <end position="491"/>
    </location>
</feature>
<dbReference type="InterPro" id="IPR000504">
    <property type="entry name" value="RRM_dom"/>
</dbReference>
<dbReference type="InterPro" id="IPR035979">
    <property type="entry name" value="RBD_domain_sf"/>
</dbReference>
<feature type="region of interest" description="Disordered" evidence="3">
    <location>
        <begin position="872"/>
        <end position="942"/>
    </location>
</feature>
<dbReference type="OrthoDB" id="410044at2759"/>
<dbReference type="CDD" id="cd00590">
    <property type="entry name" value="RRM_SF"/>
    <property type="match status" value="1"/>
</dbReference>
<dbReference type="GO" id="GO:0003723">
    <property type="term" value="F:RNA binding"/>
    <property type="evidence" value="ECO:0007669"/>
    <property type="project" value="UniProtKB-UniRule"/>
</dbReference>
<feature type="compositionally biased region" description="Low complexity" evidence="3">
    <location>
        <begin position="468"/>
        <end position="478"/>
    </location>
</feature>
<reference evidence="5" key="1">
    <citation type="submission" date="2016-06" db="EMBL/GenBank/DDBJ databases">
        <title>Draft Genome sequence of the fungus Inonotus baumii.</title>
        <authorList>
            <person name="Zhu H."/>
            <person name="Lin W."/>
        </authorList>
    </citation>
    <scope>NUCLEOTIDE SEQUENCE</scope>
    <source>
        <strain evidence="5">821</strain>
    </source>
</reference>
<feature type="region of interest" description="Disordered" evidence="3">
    <location>
        <begin position="1257"/>
        <end position="1346"/>
    </location>
</feature>
<proteinExistence type="predicted"/>
<keyword evidence="1 2" id="KW-0694">RNA-binding</keyword>
<organism evidence="5 6">
    <name type="scientific">Sanghuangporus baumii</name>
    <name type="common">Phellinus baumii</name>
    <dbReference type="NCBI Taxonomy" id="108892"/>
    <lineage>
        <taxon>Eukaryota</taxon>
        <taxon>Fungi</taxon>
        <taxon>Dikarya</taxon>
        <taxon>Basidiomycota</taxon>
        <taxon>Agaricomycotina</taxon>
        <taxon>Agaricomycetes</taxon>
        <taxon>Hymenochaetales</taxon>
        <taxon>Hymenochaetaceae</taxon>
        <taxon>Sanghuangporus</taxon>
    </lineage>
</organism>
<feature type="region of interest" description="Disordered" evidence="3">
    <location>
        <begin position="425"/>
        <end position="444"/>
    </location>
</feature>
<dbReference type="InterPro" id="IPR052462">
    <property type="entry name" value="SLIRP/GR-RBP-like"/>
</dbReference>
<dbReference type="SMART" id="SM00360">
    <property type="entry name" value="RRM"/>
    <property type="match status" value="2"/>
</dbReference>
<feature type="domain" description="RRM" evidence="4">
    <location>
        <begin position="729"/>
        <end position="808"/>
    </location>
</feature>
<protein>
    <recommendedName>
        <fullName evidence="4">RRM domain-containing protein</fullName>
    </recommendedName>
</protein>
<evidence type="ECO:0000259" key="4">
    <source>
        <dbReference type="PROSITE" id="PS50102"/>
    </source>
</evidence>
<feature type="compositionally biased region" description="Polar residues" evidence="3">
    <location>
        <begin position="652"/>
        <end position="663"/>
    </location>
</feature>
<feature type="compositionally biased region" description="Basic and acidic residues" evidence="3">
    <location>
        <begin position="598"/>
        <end position="614"/>
    </location>
</feature>
<dbReference type="PANTHER" id="PTHR48027">
    <property type="entry name" value="HETEROGENEOUS NUCLEAR RIBONUCLEOPROTEIN 87F-RELATED"/>
    <property type="match status" value="1"/>
</dbReference>
<feature type="compositionally biased region" description="Polar residues" evidence="3">
    <location>
        <begin position="1291"/>
        <end position="1318"/>
    </location>
</feature>
<feature type="compositionally biased region" description="Low complexity" evidence="3">
    <location>
        <begin position="1330"/>
        <end position="1346"/>
    </location>
</feature>
<accession>A0A9Q5N8L3</accession>
<dbReference type="InterPro" id="IPR012677">
    <property type="entry name" value="Nucleotide-bd_a/b_plait_sf"/>
</dbReference>
<dbReference type="EMBL" id="LNZH02000187">
    <property type="protein sequence ID" value="OCB87901.1"/>
    <property type="molecule type" value="Genomic_DNA"/>
</dbReference>
<evidence type="ECO:0000256" key="1">
    <source>
        <dbReference type="ARBA" id="ARBA00022884"/>
    </source>
</evidence>
<comment type="caution">
    <text evidence="5">The sequence shown here is derived from an EMBL/GenBank/DDBJ whole genome shotgun (WGS) entry which is preliminary data.</text>
</comment>
<dbReference type="PROSITE" id="PS50102">
    <property type="entry name" value="RRM"/>
    <property type="match status" value="2"/>
</dbReference>
<evidence type="ECO:0000256" key="2">
    <source>
        <dbReference type="PROSITE-ProRule" id="PRU00176"/>
    </source>
</evidence>
<feature type="compositionally biased region" description="Low complexity" evidence="3">
    <location>
        <begin position="1278"/>
        <end position="1288"/>
    </location>
</feature>
<feature type="domain" description="RRM" evidence="4">
    <location>
        <begin position="152"/>
        <end position="233"/>
    </location>
</feature>
<feature type="compositionally biased region" description="Basic residues" evidence="3">
    <location>
        <begin position="1"/>
        <end position="13"/>
    </location>
</feature>
<evidence type="ECO:0000313" key="6">
    <source>
        <dbReference type="Proteomes" id="UP000757232"/>
    </source>
</evidence>
<dbReference type="SMART" id="SM00361">
    <property type="entry name" value="RRM_1"/>
    <property type="match status" value="1"/>
</dbReference>
<feature type="region of interest" description="Disordered" evidence="3">
    <location>
        <begin position="592"/>
        <end position="617"/>
    </location>
</feature>
<name>A0A9Q5N8L3_SANBA</name>
<feature type="region of interest" description="Disordered" evidence="3">
    <location>
        <begin position="640"/>
        <end position="724"/>
    </location>
</feature>
<dbReference type="Pfam" id="PF00076">
    <property type="entry name" value="RRM_1"/>
    <property type="match status" value="1"/>
</dbReference>
<feature type="compositionally biased region" description="Polar residues" evidence="3">
    <location>
        <begin position="880"/>
        <end position="906"/>
    </location>
</feature>
<sequence length="1346" mass="147254">MRSKHSSRTRTRTHSREQRLHQGAWANRYDYLNTSPPPPPPQSSSPVPSSTSSPTPGVSSEQQARALSLELFGANAKATEKRDWADDDVPSTLFSPGRFPLVLDVATGSTPARKEILKQPHNASVFVGRSVLFSLFTTHAVPCSSRLTCDAFFSIIFSLPPHKDEAELAQLLAQHLSRYAKVQNIKIVRDSKGGLCAFVQCEDATQAAQLVTQAQANPQSFMGRYLRYENARARRTLWISYRTPMYFMPCSSQDEEGPDIVTDETGVKGRWIESDLPDALRIWKPRDVKYPIVTFRGEARNIGDVSRFDKDALAPNVPAAFRQKGVLFLELKFDAQTIQRMAEAFGPLDSFKALPANESGEHSFTYPLGHGANRSVNMDTGIWEIKWEHRDDCITALNTLRRIPHLTVTWAKDLHTSGSNFIRTPTSPRYPASHPHRDINSPVVRGRPYLLLDHNSNRENAFRSADVSSSTPTSGHSSKLASPQKGSVRLGPLVTRRGNEAMHGAPEGEEIDDGWTFVGSHNAMRTVPPALSERALPIAEGIREKVREWSEGDFPPLKTDVRSIEIKKSDEESMPMTTGILHDGPALQFPKVEQSEVSTHEETNSDEETLKDSRPLVVHRRSISNPVACLQVEVSQASPGAQRLEIPPTPDLANSSLTQTPTSGHPELQSPAHPAMIPLPAPGCDEEQKKLQEGSQESEGIPSESDQGSMAGGTYGRRDHRRQMTVDPKTVFVGGLEAYGPRPWDESRLREIFGKYGQVHEVHIVCPGKKAGFAFVTFSDEESAAKAISGEHNHFYDGRQIRVQIRDMNPPRGGFKFRGRGFGRRPFGFGSHFDGMHRHANTMRPTEPNYLAAINQNKPFGHHLVYASGPQERAPLLHGPQSSHQLAPSTSMETDSSTLRSLNSFDSKIDPEAFQETDSKTAISNTPPPGMSSLSASTSGPFAPVTPQGLPAAPVNYYSPHAWASTCGVQMHYPMPYGAYGGMIPTMPLPFASANQTTDPSTVAGTSPAQWNPMYRTSIPFTPYPYIVVPPANTDVSRSATVTASQPTTPVKSQPPLHPTGFIQGEHGVLIPMYQPEALSDYMSGCSPTQNAAAPRASTMSAGAAFLGQQQSNLSSVQMWHGYTHAPQFIAYPVPPASSVGVTTSTTPPGLVQHHASPQHMLGQPFQVSASHPGSYAATSIGNATHTVPVHQSIISSRPSGSTVHGMPPPYFVGHHPSTVNMPSASHRGGFHLGHALHGPTPERNNVTYVNKHPQRRDPAFYHSRSGQSTHGRGPEFTTTRSPSTSRSAGGLSNTSRADYSQGNNSFHQRQQSCSTAPPHQLGFNKHIQDGGQWQQQHQWTGNIQQ</sequence>
<dbReference type="SUPFAM" id="SSF54928">
    <property type="entry name" value="RNA-binding domain, RBD"/>
    <property type="match status" value="2"/>
</dbReference>
<dbReference type="Proteomes" id="UP000757232">
    <property type="component" value="Unassembled WGS sequence"/>
</dbReference>
<evidence type="ECO:0000256" key="3">
    <source>
        <dbReference type="SAM" id="MobiDB-lite"/>
    </source>
</evidence>
<gene>
    <name evidence="5" type="ORF">A7U60_g5038</name>
</gene>
<dbReference type="Gene3D" id="3.30.70.330">
    <property type="match status" value="2"/>
</dbReference>
<feature type="compositionally biased region" description="Low complexity" evidence="3">
    <location>
        <begin position="44"/>
        <end position="60"/>
    </location>
</feature>
<feature type="compositionally biased region" description="Polar residues" evidence="3">
    <location>
        <begin position="693"/>
        <end position="708"/>
    </location>
</feature>
<evidence type="ECO:0000313" key="5">
    <source>
        <dbReference type="EMBL" id="OCB87901.1"/>
    </source>
</evidence>
<keyword evidence="6" id="KW-1185">Reference proteome</keyword>
<dbReference type="InterPro" id="IPR003954">
    <property type="entry name" value="RRM_euk-type"/>
</dbReference>